<evidence type="ECO:0000256" key="1">
    <source>
        <dbReference type="ARBA" id="ARBA00004117"/>
    </source>
</evidence>
<comment type="function">
    <text evidence="5 6">Structural component of flagellum, the bacterial motility apparatus. Part of the rod structure of flagellar basal body.</text>
</comment>
<evidence type="ECO:0000256" key="2">
    <source>
        <dbReference type="ARBA" id="ARBA00009677"/>
    </source>
</evidence>
<dbReference type="PIRSF" id="PIRSF002889">
    <property type="entry name" value="Rod_FlgB"/>
    <property type="match status" value="1"/>
</dbReference>
<proteinExistence type="inferred from homology"/>
<dbReference type="GO" id="GO:0030694">
    <property type="term" value="C:bacterial-type flagellum basal body, rod"/>
    <property type="evidence" value="ECO:0007669"/>
    <property type="project" value="InterPro"/>
</dbReference>
<sequence>MFDDKVWLVSKVSAGALAKRFKAVAQNIANVNTPGYKRKEVEFEKTLKEALQGTDKVQLEVTNERHIGGGRKLQDLSAEAFKEKRVSGESYRLDGNNVDPEVEMAKMMETRLAYDGVLRMMAKRVDMLKTAMGGK</sequence>
<evidence type="ECO:0000256" key="5">
    <source>
        <dbReference type="ARBA" id="ARBA00024934"/>
    </source>
</evidence>
<comment type="similarity">
    <text evidence="2 6">Belongs to the flagella basal body rod proteins family.</text>
</comment>
<evidence type="ECO:0000259" key="7">
    <source>
        <dbReference type="Pfam" id="PF00460"/>
    </source>
</evidence>
<dbReference type="AlphaFoldDB" id="G7V5K8"/>
<dbReference type="eggNOG" id="COG1815">
    <property type="taxonomic scope" value="Bacteria"/>
</dbReference>
<name>G7V5K8_THELD</name>
<dbReference type="PANTHER" id="PTHR30435:SF12">
    <property type="entry name" value="FLAGELLAR BASAL BODY ROD PROTEIN FLGB"/>
    <property type="match status" value="1"/>
</dbReference>
<dbReference type="Proteomes" id="UP000005868">
    <property type="component" value="Chromosome"/>
</dbReference>
<dbReference type="OrthoDB" id="9792068at2"/>
<evidence type="ECO:0000313" key="8">
    <source>
        <dbReference type="EMBL" id="AER65835.1"/>
    </source>
</evidence>
<keyword evidence="9" id="KW-1185">Reference proteome</keyword>
<gene>
    <name evidence="8" type="ordered locus">Tlie_0089</name>
</gene>
<keyword evidence="8" id="KW-0282">Flagellum</keyword>
<evidence type="ECO:0000256" key="4">
    <source>
        <dbReference type="ARBA" id="ARBA00023143"/>
    </source>
</evidence>
<dbReference type="InterPro" id="IPR006300">
    <property type="entry name" value="FlgB"/>
</dbReference>
<dbReference type="GO" id="GO:0071978">
    <property type="term" value="P:bacterial-type flagellum-dependent swarming motility"/>
    <property type="evidence" value="ECO:0007669"/>
    <property type="project" value="TreeGrafter"/>
</dbReference>
<evidence type="ECO:0000256" key="6">
    <source>
        <dbReference type="PIRNR" id="PIRNR002889"/>
    </source>
</evidence>
<accession>G7V5K8</accession>
<dbReference type="InterPro" id="IPR001444">
    <property type="entry name" value="Flag_bb_rod_N"/>
</dbReference>
<dbReference type="KEGG" id="tli:Tlie_0089"/>
<dbReference type="PANTHER" id="PTHR30435">
    <property type="entry name" value="FLAGELLAR PROTEIN"/>
    <property type="match status" value="1"/>
</dbReference>
<comment type="subcellular location">
    <subcellularLocation>
        <location evidence="1 6">Bacterial flagellum basal body</location>
    </subcellularLocation>
</comment>
<dbReference type="Pfam" id="PF00460">
    <property type="entry name" value="Flg_bb_rod"/>
    <property type="match status" value="1"/>
</dbReference>
<dbReference type="HOGENOM" id="CLU_125463_3_1_0"/>
<evidence type="ECO:0000256" key="3">
    <source>
        <dbReference type="ARBA" id="ARBA00014376"/>
    </source>
</evidence>
<organism evidence="8 9">
    <name type="scientific">Thermovirga lienii (strain ATCC BAA-1197 / DSM 17291 / Cas60314)</name>
    <dbReference type="NCBI Taxonomy" id="580340"/>
    <lineage>
        <taxon>Bacteria</taxon>
        <taxon>Thermotogati</taxon>
        <taxon>Synergistota</taxon>
        <taxon>Synergistia</taxon>
        <taxon>Synergistales</taxon>
        <taxon>Thermovirgaceae</taxon>
        <taxon>Thermovirga</taxon>
    </lineage>
</organism>
<comment type="subunit">
    <text evidence="6">The basal body constitutes a major portion of the flagellar organelle and consists of a number of rings mounted on a central rod.</text>
</comment>
<keyword evidence="4 6" id="KW-0975">Bacterial flagellum</keyword>
<reference evidence="8 9" key="2">
    <citation type="journal article" date="2012" name="Stand. Genomic Sci.">
        <title>Genome sequence of the moderately thermophilic, amino-acid-degrading and sulfur-reducing bacterium Thermovirga lienii type strain (Cas60314(T)).</title>
        <authorList>
            <person name="Goker M."/>
            <person name="Saunders E."/>
            <person name="Lapidus A."/>
            <person name="Nolan M."/>
            <person name="Lucas S."/>
            <person name="Hammon N."/>
            <person name="Deshpande S."/>
            <person name="Cheng J.F."/>
            <person name="Han C."/>
            <person name="Tapia R."/>
            <person name="Goodwin L.A."/>
            <person name="Pitluck S."/>
            <person name="Liolios K."/>
            <person name="Mavromatis K."/>
            <person name="Pagani I."/>
            <person name="Ivanova N."/>
            <person name="Mikhailova N."/>
            <person name="Pati A."/>
            <person name="Chen A."/>
            <person name="Palaniappan K."/>
            <person name="Land M."/>
            <person name="Chang Y.J."/>
            <person name="Jeffries C.D."/>
            <person name="Brambilla E.M."/>
            <person name="Rohde M."/>
            <person name="Spring S."/>
            <person name="Detter J.C."/>
            <person name="Woyke T."/>
            <person name="Bristow J."/>
            <person name="Eisen J.A."/>
            <person name="Markowitz V."/>
            <person name="Hugenholtz P."/>
            <person name="Kyrpides N.C."/>
            <person name="Klenk H.P."/>
        </authorList>
    </citation>
    <scope>NUCLEOTIDE SEQUENCE [LARGE SCALE GENOMIC DNA]</scope>
    <source>
        <strain evidence="9">ATCC BAA-1197 / DSM 17291 / Cas60314</strain>
    </source>
</reference>
<protein>
    <recommendedName>
        <fullName evidence="3 6">Flagellar basal body rod protein FlgB</fullName>
    </recommendedName>
</protein>
<evidence type="ECO:0000313" key="9">
    <source>
        <dbReference type="Proteomes" id="UP000005868"/>
    </source>
</evidence>
<feature type="domain" description="Flagellar basal body rod protein N-terminal" evidence="7">
    <location>
        <begin position="16"/>
        <end position="37"/>
    </location>
</feature>
<dbReference type="EMBL" id="CP003096">
    <property type="protein sequence ID" value="AER65835.1"/>
    <property type="molecule type" value="Genomic_DNA"/>
</dbReference>
<reference evidence="9" key="1">
    <citation type="submission" date="2011-10" db="EMBL/GenBank/DDBJ databases">
        <title>The complete genome of chromosome of Thermovirga lienii DSM 17291.</title>
        <authorList>
            <consortium name="US DOE Joint Genome Institute (JGI-PGF)"/>
            <person name="Lucas S."/>
            <person name="Copeland A."/>
            <person name="Lapidus A."/>
            <person name="Glavina del Rio T."/>
            <person name="Dalin E."/>
            <person name="Tice H."/>
            <person name="Bruce D."/>
            <person name="Goodwin L."/>
            <person name="Pitluck S."/>
            <person name="Peters L."/>
            <person name="Mikhailova N."/>
            <person name="Saunders E."/>
            <person name="Kyrpides N."/>
            <person name="Mavromatis K."/>
            <person name="Ivanova N."/>
            <person name="Last F.I."/>
            <person name="Brettin T."/>
            <person name="Detter J.C."/>
            <person name="Han C."/>
            <person name="Larimer F."/>
            <person name="Land M."/>
            <person name="Hauser L."/>
            <person name="Markowitz V."/>
            <person name="Cheng J.-F."/>
            <person name="Hugenholtz P."/>
            <person name="Woyke T."/>
            <person name="Wu D."/>
            <person name="Spring S."/>
            <person name="Schroeder M."/>
            <person name="Brambilla E.-M."/>
            <person name="Klenk H.-P."/>
            <person name="Eisen J.A."/>
        </authorList>
    </citation>
    <scope>NUCLEOTIDE SEQUENCE [LARGE SCALE GENOMIC DNA]</scope>
    <source>
        <strain evidence="9">ATCC BAA-1197 / DSM 17291 / Cas60314</strain>
    </source>
</reference>
<keyword evidence="8" id="KW-0966">Cell projection</keyword>
<keyword evidence="8" id="KW-0969">Cilium</keyword>
<dbReference type="STRING" id="580340.Tlie_0089"/>
<dbReference type="NCBIfam" id="TIGR01396">
    <property type="entry name" value="FlgB"/>
    <property type="match status" value="1"/>
</dbReference>